<gene>
    <name evidence="2" type="ORF">EFL26_00065</name>
</gene>
<feature type="region of interest" description="Disordered" evidence="1">
    <location>
        <begin position="44"/>
        <end position="69"/>
    </location>
</feature>
<sequence>MRFTWRIRGTADSIRCQSPLKQPDPLLSATFDASRAVLRVTHRGTPAGAGWSSTSTARADAPGRAVAPG</sequence>
<dbReference type="EMBL" id="RJSF01000001">
    <property type="protein sequence ID" value="RNM17919.1"/>
    <property type="molecule type" value="Genomic_DNA"/>
</dbReference>
<dbReference type="Proteomes" id="UP000279994">
    <property type="component" value="Unassembled WGS sequence"/>
</dbReference>
<dbReference type="AlphaFoldDB" id="A0A3N0GZT5"/>
<proteinExistence type="predicted"/>
<protein>
    <submittedName>
        <fullName evidence="2">Uncharacterized protein</fullName>
    </submittedName>
</protein>
<evidence type="ECO:0000313" key="3">
    <source>
        <dbReference type="Proteomes" id="UP000279994"/>
    </source>
</evidence>
<evidence type="ECO:0000313" key="2">
    <source>
        <dbReference type="EMBL" id="RNM17919.1"/>
    </source>
</evidence>
<evidence type="ECO:0000256" key="1">
    <source>
        <dbReference type="SAM" id="MobiDB-lite"/>
    </source>
</evidence>
<keyword evidence="3" id="KW-1185">Reference proteome</keyword>
<reference evidence="2 3" key="1">
    <citation type="submission" date="2018-11" db="EMBL/GenBank/DDBJ databases">
        <authorList>
            <person name="Li F."/>
        </authorList>
    </citation>
    <scope>NUCLEOTIDE SEQUENCE [LARGE SCALE GENOMIC DNA]</scope>
    <source>
        <strain evidence="2 3">Gsoil 818</strain>
    </source>
</reference>
<name>A0A3N0GZT5_9ACTN</name>
<accession>A0A3N0GZT5</accession>
<organism evidence="2 3">
    <name type="scientific">Nocardioides pocheonensis</name>
    <dbReference type="NCBI Taxonomy" id="661485"/>
    <lineage>
        <taxon>Bacteria</taxon>
        <taxon>Bacillati</taxon>
        <taxon>Actinomycetota</taxon>
        <taxon>Actinomycetes</taxon>
        <taxon>Propionibacteriales</taxon>
        <taxon>Nocardioidaceae</taxon>
        <taxon>Nocardioides</taxon>
    </lineage>
</organism>
<comment type="caution">
    <text evidence="2">The sequence shown here is derived from an EMBL/GenBank/DDBJ whole genome shotgun (WGS) entry which is preliminary data.</text>
</comment>